<organism evidence="8">
    <name type="scientific">candidate division WOR-3 bacterium</name>
    <dbReference type="NCBI Taxonomy" id="2052148"/>
    <lineage>
        <taxon>Bacteria</taxon>
        <taxon>Bacteria division WOR-3</taxon>
    </lineage>
</organism>
<dbReference type="Gene3D" id="3.30.980.40">
    <property type="match status" value="1"/>
</dbReference>
<dbReference type="InterPro" id="IPR050206">
    <property type="entry name" value="FtsK/SpoIIIE/SftA"/>
</dbReference>
<keyword evidence="6" id="KW-0812">Transmembrane</keyword>
<reference evidence="8" key="1">
    <citation type="journal article" date="2020" name="mSystems">
        <title>Genome- and Community-Level Interaction Insights into Carbon Utilization and Element Cycling Functions of Hydrothermarchaeota in Hydrothermal Sediment.</title>
        <authorList>
            <person name="Zhou Z."/>
            <person name="Liu Y."/>
            <person name="Xu W."/>
            <person name="Pan J."/>
            <person name="Luo Z.H."/>
            <person name="Li M."/>
        </authorList>
    </citation>
    <scope>NUCLEOTIDE SEQUENCE [LARGE SCALE GENOMIC DNA]</scope>
    <source>
        <strain evidence="8">SpSt-780</strain>
    </source>
</reference>
<dbReference type="GO" id="GO:0005524">
    <property type="term" value="F:ATP binding"/>
    <property type="evidence" value="ECO:0007669"/>
    <property type="project" value="UniProtKB-UniRule"/>
</dbReference>
<comment type="similarity">
    <text evidence="1">Belongs to the FtsK/SpoIIIE/SftA family.</text>
</comment>
<evidence type="ECO:0000256" key="2">
    <source>
        <dbReference type="ARBA" id="ARBA00022741"/>
    </source>
</evidence>
<dbReference type="SMART" id="SM00843">
    <property type="entry name" value="Ftsk_gamma"/>
    <property type="match status" value="1"/>
</dbReference>
<evidence type="ECO:0000256" key="1">
    <source>
        <dbReference type="ARBA" id="ARBA00006474"/>
    </source>
</evidence>
<dbReference type="Pfam" id="PF17854">
    <property type="entry name" value="FtsK_alpha"/>
    <property type="match status" value="1"/>
</dbReference>
<keyword evidence="2 5" id="KW-0547">Nucleotide-binding</keyword>
<dbReference type="SUPFAM" id="SSF52540">
    <property type="entry name" value="P-loop containing nucleoside triphosphate hydrolases"/>
    <property type="match status" value="1"/>
</dbReference>
<evidence type="ECO:0000256" key="3">
    <source>
        <dbReference type="ARBA" id="ARBA00022840"/>
    </source>
</evidence>
<dbReference type="AlphaFoldDB" id="A0A7C4U7P4"/>
<feature type="transmembrane region" description="Helical" evidence="6">
    <location>
        <begin position="76"/>
        <end position="99"/>
    </location>
</feature>
<dbReference type="InterPro" id="IPR027417">
    <property type="entry name" value="P-loop_NTPase"/>
</dbReference>
<keyword evidence="3 5" id="KW-0067">ATP-binding</keyword>
<dbReference type="PROSITE" id="PS50901">
    <property type="entry name" value="FTSK"/>
    <property type="match status" value="1"/>
</dbReference>
<name>A0A7C4U7P4_UNCW3</name>
<dbReference type="GO" id="GO:0003677">
    <property type="term" value="F:DNA binding"/>
    <property type="evidence" value="ECO:0007669"/>
    <property type="project" value="UniProtKB-KW"/>
</dbReference>
<feature type="binding site" evidence="5">
    <location>
        <begin position="378"/>
        <end position="385"/>
    </location>
    <ligand>
        <name>ATP</name>
        <dbReference type="ChEBI" id="CHEBI:30616"/>
    </ligand>
</feature>
<keyword evidence="6" id="KW-1133">Transmembrane helix</keyword>
<dbReference type="SUPFAM" id="SSF46785">
    <property type="entry name" value="Winged helix' DNA-binding domain"/>
    <property type="match status" value="1"/>
</dbReference>
<proteinExistence type="inferred from homology"/>
<comment type="caution">
    <text evidence="8">The sequence shown here is derived from an EMBL/GenBank/DDBJ whole genome shotgun (WGS) entry which is preliminary data.</text>
</comment>
<dbReference type="InterPro" id="IPR036388">
    <property type="entry name" value="WH-like_DNA-bd_sf"/>
</dbReference>
<evidence type="ECO:0000256" key="6">
    <source>
        <dbReference type="SAM" id="Phobius"/>
    </source>
</evidence>
<dbReference type="InterPro" id="IPR018541">
    <property type="entry name" value="Ftsk_gamma"/>
</dbReference>
<accession>A0A7C4U7P4</accession>
<dbReference type="InterPro" id="IPR041027">
    <property type="entry name" value="FtsK_alpha"/>
</dbReference>
<sequence length="750" mass="85328">MIAFYVFIGILLFILAIFGIFFSLKEMERRKKMIYNGIALSFIGILILMSFVSYIIDFEISNNLFGSIGGFLSRFFFNAFGYTFFFIPLLIIISGIGLIKNDVKKYILRIGSIISGIFIITFMTLGYFTNERFAGYIGFKLGEFIVSKIGHLGSFLLSFFLLFSLFFINFELGRFFRKKEEDKIPETPIEKEENKTEENIVEEKKKKKVERIKEITQQEIPKISGYKEKFLSFLQEPIKGLEEDRTFLEEKRILLEEKLKDLGIEGKVKNILVGPVVIRFEYKPSSNIKISKISSLSDDIAMALKAEKLRVLAPIPGKEVVGIEIPRKNRDTVYLKELLTDQNFLKNQSVLFVPIGKDITGNPYFAEIGEMPHLLVAGATGSGKSVFINSLITSILFKSLPQDTRFIMIDPKRIELSIYNGIPHLISPVITETDHAVRVLKQSLNCMEVRYAEFAKVGVRDIYGYNSKMREKMPFVLIVIDELADLLLQRGKEVENALVRLAQKSRAVGIHLILATQRPSVDVITGLIKANFPSRIAFQVASRHDAKTIMDNTGAEKLLGKGDMLFIPPKSGIPIRLHGPSITTEETKNIVKLIGGAYLEQLLKKRFEKSDRIIELILEEEMLDVISEPSLPGGEERLNDFAILLEKETGINKDEFIEFIESLEYYPTLPEFEMPIKEEIKQEETGKELDELFEEAKRIVIQHRTASASLLQRKLNIGYNRAARLIDQLEAMGIVGPFKGSKSRDVLIKE</sequence>
<dbReference type="InterPro" id="IPR003593">
    <property type="entry name" value="AAA+_ATPase"/>
</dbReference>
<dbReference type="Gene3D" id="1.10.10.10">
    <property type="entry name" value="Winged helix-like DNA-binding domain superfamily/Winged helix DNA-binding domain"/>
    <property type="match status" value="1"/>
</dbReference>
<keyword evidence="4" id="KW-0238">DNA-binding</keyword>
<dbReference type="PANTHER" id="PTHR22683">
    <property type="entry name" value="SPORULATION PROTEIN RELATED"/>
    <property type="match status" value="1"/>
</dbReference>
<dbReference type="CDD" id="cd01127">
    <property type="entry name" value="TrwB_TraG_TraD_VirD4"/>
    <property type="match status" value="1"/>
</dbReference>
<dbReference type="Gene3D" id="3.40.50.300">
    <property type="entry name" value="P-loop containing nucleotide triphosphate hydrolases"/>
    <property type="match status" value="1"/>
</dbReference>
<dbReference type="PANTHER" id="PTHR22683:SF41">
    <property type="entry name" value="DNA TRANSLOCASE FTSK"/>
    <property type="match status" value="1"/>
</dbReference>
<protein>
    <submittedName>
        <fullName evidence="8">AAA family ATPase</fullName>
    </submittedName>
</protein>
<dbReference type="InterPro" id="IPR036390">
    <property type="entry name" value="WH_DNA-bd_sf"/>
</dbReference>
<feature type="domain" description="FtsK" evidence="7">
    <location>
        <begin position="361"/>
        <end position="547"/>
    </location>
</feature>
<dbReference type="Pfam" id="PF09397">
    <property type="entry name" value="FtsK_gamma"/>
    <property type="match status" value="1"/>
</dbReference>
<evidence type="ECO:0000313" key="8">
    <source>
        <dbReference type="EMBL" id="HGW91539.1"/>
    </source>
</evidence>
<feature type="transmembrane region" description="Helical" evidence="6">
    <location>
        <begin position="6"/>
        <end position="24"/>
    </location>
</feature>
<dbReference type="EMBL" id="DTHG01000037">
    <property type="protein sequence ID" value="HGW91539.1"/>
    <property type="molecule type" value="Genomic_DNA"/>
</dbReference>
<evidence type="ECO:0000256" key="4">
    <source>
        <dbReference type="ARBA" id="ARBA00023125"/>
    </source>
</evidence>
<dbReference type="InterPro" id="IPR002543">
    <property type="entry name" value="FtsK_dom"/>
</dbReference>
<keyword evidence="6" id="KW-0472">Membrane</keyword>
<evidence type="ECO:0000256" key="5">
    <source>
        <dbReference type="PROSITE-ProRule" id="PRU00289"/>
    </source>
</evidence>
<dbReference type="Pfam" id="PF01580">
    <property type="entry name" value="FtsK_SpoIIIE"/>
    <property type="match status" value="1"/>
</dbReference>
<feature type="transmembrane region" description="Helical" evidence="6">
    <location>
        <begin position="149"/>
        <end position="170"/>
    </location>
</feature>
<feature type="transmembrane region" description="Helical" evidence="6">
    <location>
        <begin position="106"/>
        <end position="129"/>
    </location>
</feature>
<evidence type="ECO:0000259" key="7">
    <source>
        <dbReference type="PROSITE" id="PS50901"/>
    </source>
</evidence>
<feature type="transmembrane region" description="Helical" evidence="6">
    <location>
        <begin position="33"/>
        <end position="56"/>
    </location>
</feature>
<dbReference type="SMART" id="SM00382">
    <property type="entry name" value="AAA"/>
    <property type="match status" value="1"/>
</dbReference>
<gene>
    <name evidence="8" type="ORF">ENV67_03240</name>
</gene>